<evidence type="ECO:0000313" key="1">
    <source>
        <dbReference type="Proteomes" id="UP000095286"/>
    </source>
</evidence>
<sequence length="281" mass="31698">MKLIANFGTLLEGLDIPQKYQYLSKLGFKLVEIPNPYDLDAETHVELGKKFNLKHVLINAPMGTNKGILINGSSEEIDESITKAVKYAKILGVKKVHVMAGITGNRSETMIRSDDADEAVYVNNLALANNILAKNGIQCLIEPINKYTIPGYFLNSYCQAIRIIEKIGSDNIKILYDLFHAQQIQGQLIEFAKKNANLIGHLQGAQVSDRGPFINSGEIDFKYVIPALERINKEWMIGAECVLNFDDQTLRNELFNWFENGSSDVIPSFMEKWLQHCQLQF</sequence>
<reference evidence="2" key="1">
    <citation type="submission" date="2016-11" db="UniProtKB">
        <authorList>
            <consortium name="WormBaseParasite"/>
        </authorList>
    </citation>
    <scope>IDENTIFICATION</scope>
    <source>
        <strain evidence="2">KR3021</strain>
    </source>
</reference>
<evidence type="ECO:0000313" key="2">
    <source>
        <dbReference type="WBParaSite" id="RSKR_0000388700.1"/>
    </source>
</evidence>
<organism evidence="1 2">
    <name type="scientific">Rhabditophanes sp. KR3021</name>
    <dbReference type="NCBI Taxonomy" id="114890"/>
    <lineage>
        <taxon>Eukaryota</taxon>
        <taxon>Metazoa</taxon>
        <taxon>Ecdysozoa</taxon>
        <taxon>Nematoda</taxon>
        <taxon>Chromadorea</taxon>
        <taxon>Rhabditida</taxon>
        <taxon>Tylenchina</taxon>
        <taxon>Panagrolaimomorpha</taxon>
        <taxon>Strongyloidoidea</taxon>
        <taxon>Alloionematidae</taxon>
        <taxon>Rhabditophanes</taxon>
    </lineage>
</organism>
<proteinExistence type="predicted"/>
<dbReference type="Proteomes" id="UP000095286">
    <property type="component" value="Unplaced"/>
</dbReference>
<name>A0AC35TSU1_9BILA</name>
<dbReference type="WBParaSite" id="RSKR_0000388700.1">
    <property type="protein sequence ID" value="RSKR_0000388700.1"/>
    <property type="gene ID" value="RSKR_0000388700"/>
</dbReference>
<protein>
    <submittedName>
        <fullName evidence="2">Putative hydroxypyruvate isomerase</fullName>
    </submittedName>
</protein>
<accession>A0AC35TSU1</accession>